<name>A0A9W4TZM5_9ASCO</name>
<comment type="caution">
    <text evidence="2">The sequence shown here is derived from an EMBL/GenBank/DDBJ whole genome shotgun (WGS) entry which is preliminary data.</text>
</comment>
<dbReference type="Gene3D" id="3.30.710.10">
    <property type="entry name" value="Potassium Channel Kv1.1, Chain A"/>
    <property type="match status" value="2"/>
</dbReference>
<gene>
    <name evidence="2" type="ORF">CANVERA_P3985</name>
</gene>
<evidence type="ECO:0000313" key="2">
    <source>
        <dbReference type="EMBL" id="CAI5759472.1"/>
    </source>
</evidence>
<evidence type="ECO:0000256" key="1">
    <source>
        <dbReference type="SAM" id="MobiDB-lite"/>
    </source>
</evidence>
<evidence type="ECO:0000313" key="3">
    <source>
        <dbReference type="Proteomes" id="UP001152885"/>
    </source>
</evidence>
<dbReference type="PANTHER" id="PTHR31758">
    <property type="entry name" value="BTB/POZ DOMAIN-CONTAINING PROTEIN YLR108C"/>
    <property type="match status" value="1"/>
</dbReference>
<reference evidence="2" key="1">
    <citation type="submission" date="2022-12" db="EMBL/GenBank/DDBJ databases">
        <authorList>
            <person name="Brejova B."/>
        </authorList>
    </citation>
    <scope>NUCLEOTIDE SEQUENCE</scope>
</reference>
<feature type="region of interest" description="Disordered" evidence="1">
    <location>
        <begin position="352"/>
        <end position="371"/>
    </location>
</feature>
<sequence>MSLTIQTTDEFDPTIPMVLPHEKVYSIQVGYKLFRLSGLSLSSDAPSYFTNYFSDPENEDKVLFFDRNPVIFEKIYNHLQGYSVNINNDYDFVHLWSDCFYFGLKRLQKLLTEYDIFSSVGNVSFKIPKSLFMGSEGNCPNFFTMQYDRLLINNLNIIERNNMLRPPPQTPAIVANRSPLLFSDILELLRGNTSIVRDEEHRKLLIKECRYYRFLELEQKLIKVKILNDAIIIDLFEITKKGTWNKSKDKSFECPLFYKRPYITEPSRELIVQINSTVESSIKLVINSSKKVACIKFTNKLATKIASIFKEYLENVLQDENSLTFLVGFKNSKSIIDGDVMNENWVNEIMGIDEKDKQENNGSEQGSKKRKLSEECKGEIIEINITKSLWKIMMRGKYSRLHAVLINGTTSKQEEVTFLV</sequence>
<dbReference type="OrthoDB" id="2414723at2759"/>
<organism evidence="2 3">
    <name type="scientific">Candida verbasci</name>
    <dbReference type="NCBI Taxonomy" id="1227364"/>
    <lineage>
        <taxon>Eukaryota</taxon>
        <taxon>Fungi</taxon>
        <taxon>Dikarya</taxon>
        <taxon>Ascomycota</taxon>
        <taxon>Saccharomycotina</taxon>
        <taxon>Pichiomycetes</taxon>
        <taxon>Debaryomycetaceae</taxon>
        <taxon>Candida/Lodderomyces clade</taxon>
        <taxon>Candida</taxon>
    </lineage>
</organism>
<proteinExistence type="predicted"/>
<keyword evidence="3" id="KW-1185">Reference proteome</keyword>
<dbReference type="PANTHER" id="PTHR31758:SF2">
    <property type="entry name" value="BTB_POZ DOMAIN-CONTAINING PROTEIN YLR108C"/>
    <property type="match status" value="1"/>
</dbReference>
<dbReference type="Proteomes" id="UP001152885">
    <property type="component" value="Unassembled WGS sequence"/>
</dbReference>
<accession>A0A9W4TZM5</accession>
<dbReference type="EMBL" id="CANTUO010000004">
    <property type="protein sequence ID" value="CAI5759472.1"/>
    <property type="molecule type" value="Genomic_DNA"/>
</dbReference>
<dbReference type="SUPFAM" id="SSF54695">
    <property type="entry name" value="POZ domain"/>
    <property type="match status" value="2"/>
</dbReference>
<evidence type="ECO:0008006" key="4">
    <source>
        <dbReference type="Google" id="ProtNLM"/>
    </source>
</evidence>
<protein>
    <recommendedName>
        <fullName evidence="4">Potassium channel tetramerisation-type BTB domain-containing protein</fullName>
    </recommendedName>
</protein>
<dbReference type="InterPro" id="IPR011333">
    <property type="entry name" value="SKP1/BTB/POZ_sf"/>
</dbReference>
<dbReference type="AlphaFoldDB" id="A0A9W4TZM5"/>